<reference evidence="1" key="1">
    <citation type="journal article" date="2020" name="Nature">
        <title>Giant virus diversity and host interactions through global metagenomics.</title>
        <authorList>
            <person name="Schulz F."/>
            <person name="Roux S."/>
            <person name="Paez-Espino D."/>
            <person name="Jungbluth S."/>
            <person name="Walsh D.A."/>
            <person name="Denef V.J."/>
            <person name="McMahon K.D."/>
            <person name="Konstantinidis K.T."/>
            <person name="Eloe-Fadrosh E.A."/>
            <person name="Kyrpides N.C."/>
            <person name="Woyke T."/>
        </authorList>
    </citation>
    <scope>NUCLEOTIDE SEQUENCE</scope>
    <source>
        <strain evidence="1">GVMAG-M-3300009155-2</strain>
    </source>
</reference>
<dbReference type="AlphaFoldDB" id="A0A6C0EQ46"/>
<accession>A0A6C0EQ46</accession>
<sequence length="120" mass="14765">MEKLPFDIIINHIIPYTYNIQAKLLLEDIKNYYEIKKILMDDKYNTNIIKRELLSVLYSKTKATRIWSRRFQVNSKEYNYKILYKYSQNTRFNILFGLFSKQERIFFSEYIKQIQQSILK</sequence>
<name>A0A6C0EQ46_9ZZZZ</name>
<protein>
    <submittedName>
        <fullName evidence="1">Uncharacterized protein</fullName>
    </submittedName>
</protein>
<organism evidence="1">
    <name type="scientific">viral metagenome</name>
    <dbReference type="NCBI Taxonomy" id="1070528"/>
    <lineage>
        <taxon>unclassified sequences</taxon>
        <taxon>metagenomes</taxon>
        <taxon>organismal metagenomes</taxon>
    </lineage>
</organism>
<evidence type="ECO:0000313" key="1">
    <source>
        <dbReference type="EMBL" id="QHT31108.1"/>
    </source>
</evidence>
<dbReference type="EMBL" id="MN738915">
    <property type="protein sequence ID" value="QHT31108.1"/>
    <property type="molecule type" value="Genomic_DNA"/>
</dbReference>
<proteinExistence type="predicted"/>